<keyword evidence="4" id="KW-0472">Membrane</keyword>
<dbReference type="Pfam" id="PF07690">
    <property type="entry name" value="MFS_1"/>
    <property type="match status" value="1"/>
</dbReference>
<dbReference type="EMBL" id="JFFI01002091">
    <property type="protein sequence ID" value="KXH43714.1"/>
    <property type="molecule type" value="Genomic_DNA"/>
</dbReference>
<protein>
    <submittedName>
        <fullName evidence="5">Riboflavin transporter MCH5</fullName>
    </submittedName>
</protein>
<evidence type="ECO:0000256" key="3">
    <source>
        <dbReference type="SAM" id="MobiDB-lite"/>
    </source>
</evidence>
<evidence type="ECO:0000313" key="6">
    <source>
        <dbReference type="Proteomes" id="UP000070121"/>
    </source>
</evidence>
<dbReference type="AlphaFoldDB" id="A0A135T6E8"/>
<sequence length="501" mass="54356">MEETVEKHRHDHQGRSTEKQADTSPAMDFQSSHDRASIEAFPTATTPGYQDTLQPPKTALGTTDELHDDEIEYPEGGFQAWMVVVGAWCAMIPPMGILNTISVLQGWLLQNELKGVPESKAGWVSSCYAFFITTCGAQVGPIFDAFDIRVVLIPGSIGMIASMIFLSLSTGNQLRPAFHHQRSRAMVPLTLMAESEFYQMHLSLGVCGGISAAFLFNPALSAIGHWFCERRAFATGVACTAGGLGGISFSLIIQYLAPRIDFPWAMRIIALISTGSLIITNIFLRKRLPPKRKAKVLIDFRLLRDLQFGVAVVAIFFVEFAVFIPYSYISSYAIEKGLGLQKSFLLNVLLNAGAIPGRMLPGYIADRGGAFNTMCVTSLCCGVLILGLWLAAGDVDAKIMSFTTLFGFWSGAAISLSPVCISRVCKIEDYGKSTGMAYFIASFGALVGIPLAGFLLKTGSEPYRKLDLLRGGGVHGCICCILRCQGHRGWLGTGVVLEEES</sequence>
<feature type="transmembrane region" description="Helical" evidence="4">
    <location>
        <begin position="232"/>
        <end position="256"/>
    </location>
</feature>
<comment type="caution">
    <text evidence="5">The sequence shown here is derived from an EMBL/GenBank/DDBJ whole genome shotgun (WGS) entry which is preliminary data.</text>
</comment>
<feature type="compositionally biased region" description="Basic and acidic residues" evidence="3">
    <location>
        <begin position="1"/>
        <end position="21"/>
    </location>
</feature>
<keyword evidence="6" id="KW-1185">Reference proteome</keyword>
<comment type="subcellular location">
    <subcellularLocation>
        <location evidence="1">Membrane</location>
        <topology evidence="1">Multi-pass membrane protein</topology>
    </subcellularLocation>
</comment>
<dbReference type="Proteomes" id="UP000070121">
    <property type="component" value="Unassembled WGS sequence"/>
</dbReference>
<proteinExistence type="inferred from homology"/>
<feature type="compositionally biased region" description="Polar residues" evidence="3">
    <location>
        <begin position="43"/>
        <end position="55"/>
    </location>
</feature>
<dbReference type="GO" id="GO:0016020">
    <property type="term" value="C:membrane"/>
    <property type="evidence" value="ECO:0007669"/>
    <property type="project" value="UniProtKB-SubCell"/>
</dbReference>
<feature type="transmembrane region" description="Helical" evidence="4">
    <location>
        <begin position="369"/>
        <end position="392"/>
    </location>
</feature>
<feature type="transmembrane region" description="Helical" evidence="4">
    <location>
        <begin position="121"/>
        <end position="143"/>
    </location>
</feature>
<feature type="transmembrane region" description="Helical" evidence="4">
    <location>
        <begin position="305"/>
        <end position="329"/>
    </location>
</feature>
<feature type="transmembrane region" description="Helical" evidence="4">
    <location>
        <begin position="150"/>
        <end position="168"/>
    </location>
</feature>
<feature type="transmembrane region" description="Helical" evidence="4">
    <location>
        <begin position="198"/>
        <end position="220"/>
    </location>
</feature>
<keyword evidence="4" id="KW-1133">Transmembrane helix</keyword>
<evidence type="ECO:0000256" key="4">
    <source>
        <dbReference type="SAM" id="Phobius"/>
    </source>
</evidence>
<feature type="region of interest" description="Disordered" evidence="3">
    <location>
        <begin position="1"/>
        <end position="62"/>
    </location>
</feature>
<dbReference type="InterPro" id="IPR036259">
    <property type="entry name" value="MFS_trans_sf"/>
</dbReference>
<evidence type="ECO:0000313" key="5">
    <source>
        <dbReference type="EMBL" id="KXH43714.1"/>
    </source>
</evidence>
<dbReference type="SUPFAM" id="SSF103473">
    <property type="entry name" value="MFS general substrate transporter"/>
    <property type="match status" value="1"/>
</dbReference>
<accession>A0A135T6E8</accession>
<keyword evidence="4" id="KW-0812">Transmembrane</keyword>
<dbReference type="Gene3D" id="1.20.1250.20">
    <property type="entry name" value="MFS general substrate transporter like domains"/>
    <property type="match status" value="1"/>
</dbReference>
<dbReference type="PANTHER" id="PTHR11360:SF240">
    <property type="entry name" value="MONOCARBOXYLATE TRANSPORTER (EUROFUNG)-RELATED"/>
    <property type="match status" value="1"/>
</dbReference>
<reference evidence="5 6" key="1">
    <citation type="submission" date="2014-02" db="EMBL/GenBank/DDBJ databases">
        <title>The genome sequence of Colletotrichum salicis CBS 607.94.</title>
        <authorList>
            <person name="Baroncelli R."/>
            <person name="Thon M.R."/>
        </authorList>
    </citation>
    <scope>NUCLEOTIDE SEQUENCE [LARGE SCALE GENOMIC DNA]</scope>
    <source>
        <strain evidence="5 6">CBS 607.94</strain>
    </source>
</reference>
<dbReference type="PANTHER" id="PTHR11360">
    <property type="entry name" value="MONOCARBOXYLATE TRANSPORTER"/>
    <property type="match status" value="1"/>
</dbReference>
<feature type="transmembrane region" description="Helical" evidence="4">
    <location>
        <begin position="262"/>
        <end position="284"/>
    </location>
</feature>
<comment type="similarity">
    <text evidence="2">Belongs to the major facilitator superfamily. Monocarboxylate porter (TC 2.A.1.13) family.</text>
</comment>
<name>A0A135T6E8_9PEZI</name>
<feature type="transmembrane region" description="Helical" evidence="4">
    <location>
        <begin position="80"/>
        <end position="101"/>
    </location>
</feature>
<feature type="transmembrane region" description="Helical" evidence="4">
    <location>
        <begin position="404"/>
        <end position="424"/>
    </location>
</feature>
<organism evidence="5 6">
    <name type="scientific">Colletotrichum salicis</name>
    <dbReference type="NCBI Taxonomy" id="1209931"/>
    <lineage>
        <taxon>Eukaryota</taxon>
        <taxon>Fungi</taxon>
        <taxon>Dikarya</taxon>
        <taxon>Ascomycota</taxon>
        <taxon>Pezizomycotina</taxon>
        <taxon>Sordariomycetes</taxon>
        <taxon>Hypocreomycetidae</taxon>
        <taxon>Glomerellales</taxon>
        <taxon>Glomerellaceae</taxon>
        <taxon>Colletotrichum</taxon>
        <taxon>Colletotrichum acutatum species complex</taxon>
    </lineage>
</organism>
<dbReference type="InterPro" id="IPR011701">
    <property type="entry name" value="MFS"/>
</dbReference>
<evidence type="ECO:0000256" key="1">
    <source>
        <dbReference type="ARBA" id="ARBA00004141"/>
    </source>
</evidence>
<gene>
    <name evidence="5" type="ORF">CSAL01_10779</name>
</gene>
<dbReference type="GO" id="GO:0022857">
    <property type="term" value="F:transmembrane transporter activity"/>
    <property type="evidence" value="ECO:0007669"/>
    <property type="project" value="InterPro"/>
</dbReference>
<feature type="transmembrane region" description="Helical" evidence="4">
    <location>
        <begin position="436"/>
        <end position="456"/>
    </location>
</feature>
<dbReference type="InterPro" id="IPR050327">
    <property type="entry name" value="Proton-linked_MCT"/>
</dbReference>
<dbReference type="OrthoDB" id="410267at2759"/>
<evidence type="ECO:0000256" key="2">
    <source>
        <dbReference type="ARBA" id="ARBA00006727"/>
    </source>
</evidence>